<dbReference type="InterPro" id="IPR000160">
    <property type="entry name" value="GGDEF_dom"/>
</dbReference>
<evidence type="ECO:0000313" key="4">
    <source>
        <dbReference type="Proteomes" id="UP000002892"/>
    </source>
</evidence>
<dbReference type="STRING" id="646529.Desaci_1556"/>
<feature type="domain" description="GGDEF" evidence="2">
    <location>
        <begin position="124"/>
        <end position="289"/>
    </location>
</feature>
<dbReference type="KEGG" id="dai:Desaci_1556"/>
<dbReference type="EMBL" id="CP003639">
    <property type="protein sequence ID" value="AFM40560.1"/>
    <property type="molecule type" value="Genomic_DNA"/>
</dbReference>
<organism evidence="3 4">
    <name type="scientific">Desulfosporosinus acidiphilus (strain DSM 22704 / JCM 16185 / SJ4)</name>
    <dbReference type="NCBI Taxonomy" id="646529"/>
    <lineage>
        <taxon>Bacteria</taxon>
        <taxon>Bacillati</taxon>
        <taxon>Bacillota</taxon>
        <taxon>Clostridia</taxon>
        <taxon>Eubacteriales</taxon>
        <taxon>Desulfitobacteriaceae</taxon>
        <taxon>Desulfosporosinus</taxon>
    </lineage>
</organism>
<gene>
    <name evidence="3" type="ordered locus">Desaci_1556</name>
</gene>
<dbReference type="NCBIfam" id="TIGR00254">
    <property type="entry name" value="GGDEF"/>
    <property type="match status" value="1"/>
</dbReference>
<accession>I4D436</accession>
<feature type="transmembrane region" description="Helical" evidence="1">
    <location>
        <begin position="67"/>
        <end position="85"/>
    </location>
</feature>
<keyword evidence="1" id="KW-1133">Transmembrane helix</keyword>
<dbReference type="Gene3D" id="3.30.70.270">
    <property type="match status" value="1"/>
</dbReference>
<feature type="transmembrane region" description="Helical" evidence="1">
    <location>
        <begin position="41"/>
        <end position="60"/>
    </location>
</feature>
<evidence type="ECO:0000256" key="1">
    <source>
        <dbReference type="SAM" id="Phobius"/>
    </source>
</evidence>
<keyword evidence="4" id="KW-1185">Reference proteome</keyword>
<proteinExistence type="predicted"/>
<feature type="transmembrane region" description="Helical" evidence="1">
    <location>
        <begin position="97"/>
        <end position="118"/>
    </location>
</feature>
<dbReference type="OrthoDB" id="2157599at2"/>
<dbReference type="Pfam" id="PF00990">
    <property type="entry name" value="GGDEF"/>
    <property type="match status" value="1"/>
</dbReference>
<dbReference type="RefSeq" id="WP_014826567.1">
    <property type="nucleotide sequence ID" value="NC_018068.1"/>
</dbReference>
<dbReference type="SMART" id="SM00267">
    <property type="entry name" value="GGDEF"/>
    <property type="match status" value="1"/>
</dbReference>
<sequence>MSNKIIDHKVVRKDYLFFMEIFLLWLVLLAITISTTPGANLSAFVLMSCTVAAFVIGYIFGSMTGLITSLAFVFIYGSYLIYSVLVSGSITELKVQYVVWLFVIPFGSYLSGQMGSYVNNLVWQLEKQTVLEDFVTIDETTKFLNRKAFFGKLEEEISRSRRFDQPLTLMVIVLVNETEMRTVFGQHGMSNIIVEMAKVIEEHTRIIDMKGSIDEKTTAVILPGTSGEGAAVVVEKLNNSLDRVSVSLDGKRKVLKLRVRLGKAEVRKGEDDIFALYDRALEETKYDLG</sequence>
<evidence type="ECO:0000259" key="2">
    <source>
        <dbReference type="SMART" id="SM00267"/>
    </source>
</evidence>
<evidence type="ECO:0000313" key="3">
    <source>
        <dbReference type="EMBL" id="AFM40560.1"/>
    </source>
</evidence>
<dbReference type="Proteomes" id="UP000002892">
    <property type="component" value="Chromosome"/>
</dbReference>
<keyword evidence="1" id="KW-0472">Membrane</keyword>
<dbReference type="AlphaFoldDB" id="I4D436"/>
<dbReference type="SUPFAM" id="SSF55073">
    <property type="entry name" value="Nucleotide cyclase"/>
    <property type="match status" value="1"/>
</dbReference>
<dbReference type="InterPro" id="IPR029787">
    <property type="entry name" value="Nucleotide_cyclase"/>
</dbReference>
<reference evidence="3 4" key="1">
    <citation type="journal article" date="2012" name="J. Bacteriol.">
        <title>Complete genome sequences of Desulfosporosinus orientis DSM765T, Desulfosporosinus youngiae DSM17734T, Desulfosporosinus meridiei DSM13257T, and Desulfosporosinus acidiphilus DSM22704T.</title>
        <authorList>
            <person name="Pester M."/>
            <person name="Brambilla E."/>
            <person name="Alazard D."/>
            <person name="Rattei T."/>
            <person name="Weinmaier T."/>
            <person name="Han J."/>
            <person name="Lucas S."/>
            <person name="Lapidus A."/>
            <person name="Cheng J.F."/>
            <person name="Goodwin L."/>
            <person name="Pitluck S."/>
            <person name="Peters L."/>
            <person name="Ovchinnikova G."/>
            <person name="Teshima H."/>
            <person name="Detter J.C."/>
            <person name="Han C.S."/>
            <person name="Tapia R."/>
            <person name="Land M.L."/>
            <person name="Hauser L."/>
            <person name="Kyrpides N.C."/>
            <person name="Ivanova N.N."/>
            <person name="Pagani I."/>
            <person name="Huntmann M."/>
            <person name="Wei C.L."/>
            <person name="Davenport K.W."/>
            <person name="Daligault H."/>
            <person name="Chain P.S."/>
            <person name="Chen A."/>
            <person name="Mavromatis K."/>
            <person name="Markowitz V."/>
            <person name="Szeto E."/>
            <person name="Mikhailova N."/>
            <person name="Pati A."/>
            <person name="Wagner M."/>
            <person name="Woyke T."/>
            <person name="Ollivier B."/>
            <person name="Klenk H.P."/>
            <person name="Spring S."/>
            <person name="Loy A."/>
        </authorList>
    </citation>
    <scope>NUCLEOTIDE SEQUENCE [LARGE SCALE GENOMIC DNA]</scope>
    <source>
        <strain evidence="4">DSM 22704 / JCM 16185 / SJ4</strain>
    </source>
</reference>
<name>I4D436_DESAJ</name>
<dbReference type="eggNOG" id="COG3706">
    <property type="taxonomic scope" value="Bacteria"/>
</dbReference>
<keyword evidence="1" id="KW-0812">Transmembrane</keyword>
<dbReference type="InterPro" id="IPR043128">
    <property type="entry name" value="Rev_trsase/Diguanyl_cyclase"/>
</dbReference>
<dbReference type="HOGENOM" id="CLU_962161_0_0_9"/>
<protein>
    <submittedName>
        <fullName evidence="3">Diguanylate cyclase (GGDEF) domain-containing protein</fullName>
    </submittedName>
</protein>
<feature type="transmembrane region" description="Helical" evidence="1">
    <location>
        <begin position="15"/>
        <end position="35"/>
    </location>
</feature>